<dbReference type="AlphaFoldDB" id="A0A0M8ZT37"/>
<keyword evidence="1" id="KW-1133">Transmembrane helix</keyword>
<evidence type="ECO:0000256" key="1">
    <source>
        <dbReference type="SAM" id="Phobius"/>
    </source>
</evidence>
<gene>
    <name evidence="2" type="ORF">WN51_05589</name>
</gene>
<evidence type="ECO:0000313" key="2">
    <source>
        <dbReference type="EMBL" id="KOX69426.1"/>
    </source>
</evidence>
<name>A0A0M8ZT37_9HYME</name>
<keyword evidence="1" id="KW-0812">Transmembrane</keyword>
<keyword evidence="1" id="KW-0472">Membrane</keyword>
<protein>
    <submittedName>
        <fullName evidence="2">Uncharacterized protein</fullName>
    </submittedName>
</protein>
<reference evidence="2 3" key="1">
    <citation type="submission" date="2015-07" db="EMBL/GenBank/DDBJ databases">
        <title>The genome of Melipona quadrifasciata.</title>
        <authorList>
            <person name="Pan H."/>
            <person name="Kapheim K."/>
        </authorList>
    </citation>
    <scope>NUCLEOTIDE SEQUENCE [LARGE SCALE GENOMIC DNA]</scope>
    <source>
        <strain evidence="2">0111107301</strain>
        <tissue evidence="2">Whole body</tissue>
    </source>
</reference>
<feature type="transmembrane region" description="Helical" evidence="1">
    <location>
        <begin position="6"/>
        <end position="24"/>
    </location>
</feature>
<dbReference type="EMBL" id="KQ435891">
    <property type="protein sequence ID" value="KOX69426.1"/>
    <property type="molecule type" value="Genomic_DNA"/>
</dbReference>
<accession>A0A0M8ZT37</accession>
<sequence length="111" mass="12242">MRSQRNNFIVAIVVTVIVIVVVAVRRQQGRGLVLGRAGKMPGSGELIAFRKVVTAVEAGGQVEHQMMKGGMLEDLCVRQRWMTTGPLLSTPERPVQIQHHVAEHVAHQQQS</sequence>
<proteinExistence type="predicted"/>
<organism evidence="2 3">
    <name type="scientific">Melipona quadrifasciata</name>
    <dbReference type="NCBI Taxonomy" id="166423"/>
    <lineage>
        <taxon>Eukaryota</taxon>
        <taxon>Metazoa</taxon>
        <taxon>Ecdysozoa</taxon>
        <taxon>Arthropoda</taxon>
        <taxon>Hexapoda</taxon>
        <taxon>Insecta</taxon>
        <taxon>Pterygota</taxon>
        <taxon>Neoptera</taxon>
        <taxon>Endopterygota</taxon>
        <taxon>Hymenoptera</taxon>
        <taxon>Apocrita</taxon>
        <taxon>Aculeata</taxon>
        <taxon>Apoidea</taxon>
        <taxon>Anthophila</taxon>
        <taxon>Apidae</taxon>
        <taxon>Melipona</taxon>
    </lineage>
</organism>
<keyword evidence="3" id="KW-1185">Reference proteome</keyword>
<dbReference type="Proteomes" id="UP000053105">
    <property type="component" value="Unassembled WGS sequence"/>
</dbReference>
<evidence type="ECO:0000313" key="3">
    <source>
        <dbReference type="Proteomes" id="UP000053105"/>
    </source>
</evidence>
<dbReference type="OrthoDB" id="7615949at2759"/>